<evidence type="ECO:0000256" key="1">
    <source>
        <dbReference type="SAM" id="Coils"/>
    </source>
</evidence>
<dbReference type="Proteomes" id="UP001595279">
    <property type="component" value="Unassembled WGS sequence"/>
</dbReference>
<dbReference type="Gene3D" id="1.10.1660.10">
    <property type="match status" value="1"/>
</dbReference>
<protein>
    <recommendedName>
        <fullName evidence="4">HTH merR-type domain-containing protein</fullName>
    </recommendedName>
</protein>
<gene>
    <name evidence="2" type="ORF">ACFOGI_11125</name>
</gene>
<organism evidence="2 3">
    <name type="scientific">Virgibacillus xinjiangensis</name>
    <dbReference type="NCBI Taxonomy" id="393090"/>
    <lineage>
        <taxon>Bacteria</taxon>
        <taxon>Bacillati</taxon>
        <taxon>Bacillota</taxon>
        <taxon>Bacilli</taxon>
        <taxon>Bacillales</taxon>
        <taxon>Bacillaceae</taxon>
        <taxon>Virgibacillus</taxon>
    </lineage>
</organism>
<accession>A0ABV7CX46</accession>
<proteinExistence type="predicted"/>
<evidence type="ECO:0000313" key="3">
    <source>
        <dbReference type="Proteomes" id="UP001595279"/>
    </source>
</evidence>
<evidence type="ECO:0008006" key="4">
    <source>
        <dbReference type="Google" id="ProtNLM"/>
    </source>
</evidence>
<reference evidence="3" key="1">
    <citation type="journal article" date="2019" name="Int. J. Syst. Evol. Microbiol.">
        <title>The Global Catalogue of Microorganisms (GCM) 10K type strain sequencing project: providing services to taxonomists for standard genome sequencing and annotation.</title>
        <authorList>
            <consortium name="The Broad Institute Genomics Platform"/>
            <consortium name="The Broad Institute Genome Sequencing Center for Infectious Disease"/>
            <person name="Wu L."/>
            <person name="Ma J."/>
        </authorList>
    </citation>
    <scope>NUCLEOTIDE SEQUENCE [LARGE SCALE GENOMIC DNA]</scope>
    <source>
        <strain evidence="3">KCTC 13128</strain>
    </source>
</reference>
<feature type="coiled-coil region" evidence="1">
    <location>
        <begin position="125"/>
        <end position="159"/>
    </location>
</feature>
<comment type="caution">
    <text evidence="2">The sequence shown here is derived from an EMBL/GenBank/DDBJ whole genome shotgun (WGS) entry which is preliminary data.</text>
</comment>
<evidence type="ECO:0000313" key="2">
    <source>
        <dbReference type="EMBL" id="MFC3040799.1"/>
    </source>
</evidence>
<keyword evidence="3" id="KW-1185">Reference proteome</keyword>
<sequence length="190" mass="21853">MKQIPDRKTVNTLELLSINGLCHVVGVPLDTGARWIMEFKEHIPTSKQNDATYYHLEAIDILGFIKACKEQHYSSDQITEMLENKCFPITTNSSMDMVKETLEQGNYKGNMLTVMQTLGMTVSNVANQEKMLDTLKQQQKEQSEKMDRLTDELETMKEDIAAGRDYFLKKEAFAKLFQHNSRKAHIFPIT</sequence>
<name>A0ABV7CX46_9BACI</name>
<keyword evidence="1" id="KW-0175">Coiled coil</keyword>
<dbReference type="EMBL" id="JBHRSA010000043">
    <property type="protein sequence ID" value="MFC3040799.1"/>
    <property type="molecule type" value="Genomic_DNA"/>
</dbReference>
<dbReference type="RefSeq" id="WP_390272404.1">
    <property type="nucleotide sequence ID" value="NZ_JBHRSA010000043.1"/>
</dbReference>
<dbReference type="SUPFAM" id="SSF46955">
    <property type="entry name" value="Putative DNA-binding domain"/>
    <property type="match status" value="1"/>
</dbReference>
<dbReference type="InterPro" id="IPR009061">
    <property type="entry name" value="DNA-bd_dom_put_sf"/>
</dbReference>